<dbReference type="eggNOG" id="ENOG502RW03">
    <property type="taxonomic scope" value="Eukaryota"/>
</dbReference>
<evidence type="ECO:0000313" key="3">
    <source>
        <dbReference type="Proteomes" id="UP000014074"/>
    </source>
</evidence>
<evidence type="ECO:0000313" key="2">
    <source>
        <dbReference type="EMBL" id="EOO03226.1"/>
    </source>
</evidence>
<name>R8BV27_PHAM7</name>
<dbReference type="Proteomes" id="UP000014074">
    <property type="component" value="Unassembled WGS sequence"/>
</dbReference>
<dbReference type="OrthoDB" id="5386682at2759"/>
<evidence type="ECO:0000259" key="1">
    <source>
        <dbReference type="Pfam" id="PF06985"/>
    </source>
</evidence>
<proteinExistence type="predicted"/>
<dbReference type="InterPro" id="IPR010730">
    <property type="entry name" value="HET"/>
</dbReference>
<dbReference type="PANTHER" id="PTHR24148">
    <property type="entry name" value="ANKYRIN REPEAT DOMAIN-CONTAINING PROTEIN 39 HOMOLOG-RELATED"/>
    <property type="match status" value="1"/>
</dbReference>
<reference evidence="3" key="1">
    <citation type="journal article" date="2013" name="Genome Announc.">
        <title>Draft genome sequence of the ascomycete Phaeoacremonium aleophilum strain UCR-PA7, a causal agent of the esca disease complex in grapevines.</title>
        <authorList>
            <person name="Blanco-Ulate B."/>
            <person name="Rolshausen P."/>
            <person name="Cantu D."/>
        </authorList>
    </citation>
    <scope>NUCLEOTIDE SEQUENCE [LARGE SCALE GENOMIC DNA]</scope>
    <source>
        <strain evidence="3">UCR-PA7</strain>
    </source>
</reference>
<keyword evidence="3" id="KW-1185">Reference proteome</keyword>
<dbReference type="KEGG" id="tmn:UCRPA7_1257"/>
<feature type="domain" description="Heterokaryon incompatibility" evidence="1">
    <location>
        <begin position="45"/>
        <end position="226"/>
    </location>
</feature>
<protein>
    <submittedName>
        <fullName evidence="2">Putative heterokaryon incompatibility protein</fullName>
    </submittedName>
</protein>
<dbReference type="InterPro" id="IPR052895">
    <property type="entry name" value="HetReg/Transcr_Mod"/>
</dbReference>
<accession>R8BV27</accession>
<dbReference type="AlphaFoldDB" id="R8BV27"/>
<dbReference type="RefSeq" id="XP_007912031.1">
    <property type="nucleotide sequence ID" value="XM_007913840.1"/>
</dbReference>
<sequence length="639" mass="71363">MPFTYPPLPATDGLRILTLQPTSSGFLSRLTGSLTAVAFSSKPKYIALSYTWADPDEAHEKLPLPRDSTNLTAYTKSLVDNTAHPGVIMLNNEPFPIGHNLTLALHHVRSDTEPVHIWVDQICIDQASIPERNAQVALMAFIFTRAAAVVGWLGVEARPPSGVELPDYMALRWESGRGKQLAKLALPVPAKGRKAVPWKLQYSNSSTGVSFKRDNPYWQRLWIVQEVCLPRTVVFLHGGYLWSQGQVRDSLKIGSSAGRVAENAIPVDTLLSTRDERFSEAMSLEILVEKFADCGCSDLRDKLYGLLGLANDVESAPASAVVSQAAANGQAEKKGRGTIVIDYNRSFWDIFCDIMTFMSTWSKPHFDPCPSCPDQTDEERWIRTVRFAGVVQNALQGKVEEDARNADSDGERLFATAKGYIAGKIQHIGPKYSKFISSYAEEQAWVSSWHEYYSSADDLLNLRKMEDAYAAKIIDYSEHDLAHIRGYARSRAVVWHAARSKHCHNYDSEMNILQKPGEDPVRFLGTEHCMGLAPPNAEPGDLVIRFWNCDAAIIVRQQNAQATKEVRRLYCLVGRADIAEPWDREVGPDVVGRDYMAIHEDESTLTFHDCSSFHVATDKAVYVKMDYETLQKITADICT</sequence>
<dbReference type="EMBL" id="KB932839">
    <property type="protein sequence ID" value="EOO03226.1"/>
    <property type="molecule type" value="Genomic_DNA"/>
</dbReference>
<organism evidence="2 3">
    <name type="scientific">Phaeoacremonium minimum (strain UCR-PA7)</name>
    <name type="common">Esca disease fungus</name>
    <name type="synonym">Togninia minima</name>
    <dbReference type="NCBI Taxonomy" id="1286976"/>
    <lineage>
        <taxon>Eukaryota</taxon>
        <taxon>Fungi</taxon>
        <taxon>Dikarya</taxon>
        <taxon>Ascomycota</taxon>
        <taxon>Pezizomycotina</taxon>
        <taxon>Sordariomycetes</taxon>
        <taxon>Sordariomycetidae</taxon>
        <taxon>Togniniales</taxon>
        <taxon>Togniniaceae</taxon>
        <taxon>Phaeoacremonium</taxon>
    </lineage>
</organism>
<dbReference type="Pfam" id="PF06985">
    <property type="entry name" value="HET"/>
    <property type="match status" value="1"/>
</dbReference>
<gene>
    <name evidence="2" type="ORF">UCRPA7_1257</name>
</gene>
<dbReference type="PANTHER" id="PTHR24148:SF73">
    <property type="entry name" value="HET DOMAIN PROTEIN (AFU_ORTHOLOGUE AFUA_8G01020)"/>
    <property type="match status" value="1"/>
</dbReference>
<dbReference type="GeneID" id="19321388"/>
<dbReference type="HOGENOM" id="CLU_023930_0_0_1"/>